<feature type="region of interest" description="Disordered" evidence="1">
    <location>
        <begin position="1"/>
        <end position="29"/>
    </location>
</feature>
<dbReference type="Proteomes" id="UP000524237">
    <property type="component" value="Unassembled WGS sequence"/>
</dbReference>
<proteinExistence type="predicted"/>
<feature type="transmembrane region" description="Helical" evidence="2">
    <location>
        <begin position="128"/>
        <end position="152"/>
    </location>
</feature>
<protein>
    <recommendedName>
        <fullName evidence="5">Intracellular septation protein A</fullName>
    </recommendedName>
</protein>
<feature type="transmembrane region" description="Helical" evidence="2">
    <location>
        <begin position="198"/>
        <end position="222"/>
    </location>
</feature>
<feature type="transmembrane region" description="Helical" evidence="2">
    <location>
        <begin position="95"/>
        <end position="116"/>
    </location>
</feature>
<dbReference type="RefSeq" id="WP_182483962.1">
    <property type="nucleotide sequence ID" value="NZ_JACGWU010000001.1"/>
</dbReference>
<keyword evidence="2" id="KW-1133">Transmembrane helix</keyword>
<reference evidence="3 4" key="1">
    <citation type="submission" date="2020-07" db="EMBL/GenBank/DDBJ databases">
        <title>Sequencing the genomes of 1000 actinobacteria strains.</title>
        <authorList>
            <person name="Klenk H.-P."/>
        </authorList>
    </citation>
    <scope>NUCLEOTIDE SEQUENCE [LARGE SCALE GENOMIC DNA]</scope>
    <source>
        <strain evidence="3 4">DSM 23737</strain>
    </source>
</reference>
<dbReference type="EMBL" id="JACGWU010000001">
    <property type="protein sequence ID" value="MBA8828561.1"/>
    <property type="molecule type" value="Genomic_DNA"/>
</dbReference>
<keyword evidence="2" id="KW-0472">Membrane</keyword>
<evidence type="ECO:0008006" key="5">
    <source>
        <dbReference type="Google" id="ProtNLM"/>
    </source>
</evidence>
<feature type="transmembrane region" description="Helical" evidence="2">
    <location>
        <begin position="164"/>
        <end position="186"/>
    </location>
</feature>
<accession>A0A7W3JSS3</accession>
<sequence>MSNLGDLWRSADASGEDDSRGPDGASASKARGLGAHPLLRSMGGLHGIIETVLPGLIFVIVFALSINPWLAIYISASVSVVFTLWRLVRRQAPTQALVGLSGVVLSAVLAMMTGRAEDNFLVGIYTNAAYGTVFLISILVGWPIIGVVVNLAKSAGTTWRKNRHHFRVYTGVTALWVSMFAIRLIIELPLYFSGNIAALGIMKVALGLPLYVPVLAASWLIIRAMLRERAVTPPEDIS</sequence>
<evidence type="ECO:0000313" key="4">
    <source>
        <dbReference type="Proteomes" id="UP000524237"/>
    </source>
</evidence>
<comment type="caution">
    <text evidence="3">The sequence shown here is derived from an EMBL/GenBank/DDBJ whole genome shotgun (WGS) entry which is preliminary data.</text>
</comment>
<name>A0A7W3JSS3_9MICO</name>
<feature type="transmembrane region" description="Helical" evidence="2">
    <location>
        <begin position="45"/>
        <end position="64"/>
    </location>
</feature>
<organism evidence="3 4">
    <name type="scientific">Alpinimonas psychrophila</name>
    <dbReference type="NCBI Taxonomy" id="748908"/>
    <lineage>
        <taxon>Bacteria</taxon>
        <taxon>Bacillati</taxon>
        <taxon>Actinomycetota</taxon>
        <taxon>Actinomycetes</taxon>
        <taxon>Micrococcales</taxon>
        <taxon>Microbacteriaceae</taxon>
        <taxon>Alpinimonas</taxon>
    </lineage>
</organism>
<evidence type="ECO:0000256" key="1">
    <source>
        <dbReference type="SAM" id="MobiDB-lite"/>
    </source>
</evidence>
<keyword evidence="4" id="KW-1185">Reference proteome</keyword>
<dbReference type="Pfam" id="PF11361">
    <property type="entry name" value="DUF3159"/>
    <property type="match status" value="1"/>
</dbReference>
<gene>
    <name evidence="3" type="ORF">FB555_000632</name>
</gene>
<evidence type="ECO:0000313" key="3">
    <source>
        <dbReference type="EMBL" id="MBA8828561.1"/>
    </source>
</evidence>
<dbReference type="AlphaFoldDB" id="A0A7W3JSS3"/>
<dbReference type="PIRSF" id="PIRSF010219">
    <property type="entry name" value="UCP010219"/>
    <property type="match status" value="1"/>
</dbReference>
<dbReference type="InterPro" id="IPR016566">
    <property type="entry name" value="UCP010219"/>
</dbReference>
<keyword evidence="2" id="KW-0812">Transmembrane</keyword>
<evidence type="ECO:0000256" key="2">
    <source>
        <dbReference type="SAM" id="Phobius"/>
    </source>
</evidence>
<feature type="transmembrane region" description="Helical" evidence="2">
    <location>
        <begin position="70"/>
        <end position="88"/>
    </location>
</feature>